<sequence length="733" mass="84887">MDHKVCLWNQYVTSQHSMIVQDMAIYKPLGQMLSYSKDAVSERFSGIYCPVQLRFGLQHFNLLLCQLNVSIATTKCAEDVLFTHNVKLSNTIYNCFFRQVVIVCDDSTVVVWDMETGTKCLQLNNIHGQEETTCVSFDTTQRRLITGARNGTIKAGWNKKFLAVEWNHQLALYNTTDHRAGQQCCKGRTRSLQQQSPGIMWMRRDRLVVTLILATVFIADLYFNILPKVQEKYFKYNCTCQDSKTTGERNSSNRDYWQNSSTDTSLPIASEAGTLLSAQRQTGATGSQLQKLFSHPLYNIQTPNPRPEEYLLQREETLNYYIRKVSRWNRHQRYYNMAANISSTAQVVSLEPESSWIKFHMGINRYALYSRDDASIDQLLKDMGKIDIINADYTQDEKILKGICDCTQVVKPSGHHLKLSLKFQDFGKAMFKPMRQERDEETPEDFFYFIDFQRHNAEIAAFHLDRILDFRRVPPVVGRFINVTKEILDTTRNEDLKSVFFTSPANNVCFFAKCLYMCKTEYAVCGNPDMLEGSLSAYVPGLTLAPRFSIPNPWIRSYTFEKKEEWEVNPHYCDTVKQLYPYNSGNRLLNIIDMAIFDFLIGNMDRHHYEIFTKFGDDGFLLHFDNARGFGRHSRDEISILAPLTQCCIVKRSTLLRLKLLSQAEFRLSDVMRESLLRDTLPHVLTEPHLLALDRRLQRILKAVQKCVKKYGEPHVVAEDITETQQHRHATAR</sequence>
<evidence type="ECO:0000313" key="9">
    <source>
        <dbReference type="EMBL" id="MBN3277957.1"/>
    </source>
</evidence>
<dbReference type="Pfam" id="PF06702">
    <property type="entry name" value="Fam20C"/>
    <property type="match status" value="1"/>
</dbReference>
<evidence type="ECO:0000256" key="4">
    <source>
        <dbReference type="ARBA" id="ARBA00023157"/>
    </source>
</evidence>
<comment type="subcellular location">
    <subcellularLocation>
        <location evidence="1">Golgi apparatus</location>
    </subcellularLocation>
</comment>
<keyword evidence="5" id="KW-0325">Glycoprotein</keyword>
<evidence type="ECO:0000259" key="8">
    <source>
        <dbReference type="Pfam" id="PF06702"/>
    </source>
</evidence>
<evidence type="ECO:0000256" key="6">
    <source>
        <dbReference type="SAM" id="MobiDB-lite"/>
    </source>
</evidence>
<evidence type="ECO:0000256" key="1">
    <source>
        <dbReference type="ARBA" id="ARBA00004555"/>
    </source>
</evidence>
<evidence type="ECO:0000256" key="7">
    <source>
        <dbReference type="SAM" id="Phobius"/>
    </source>
</evidence>
<proteinExistence type="inferred from homology"/>
<comment type="similarity">
    <text evidence="2">Belongs to the FAM20 family.</text>
</comment>
<evidence type="ECO:0000256" key="5">
    <source>
        <dbReference type="ARBA" id="ARBA00023180"/>
    </source>
</evidence>
<dbReference type="InterPro" id="IPR009581">
    <property type="entry name" value="FAM20_C"/>
</dbReference>
<keyword evidence="7" id="KW-1133">Transmembrane helix</keyword>
<dbReference type="Gene3D" id="2.130.10.10">
    <property type="entry name" value="YVTN repeat-like/Quinoprotein amine dehydrogenase"/>
    <property type="match status" value="1"/>
</dbReference>
<keyword evidence="10" id="KW-1185">Reference proteome</keyword>
<dbReference type="InterPro" id="IPR024869">
    <property type="entry name" value="FAM20"/>
</dbReference>
<dbReference type="Proteomes" id="UP001166093">
    <property type="component" value="Unassembled WGS sequence"/>
</dbReference>
<evidence type="ECO:0000313" key="10">
    <source>
        <dbReference type="Proteomes" id="UP001166093"/>
    </source>
</evidence>
<reference evidence="9" key="1">
    <citation type="journal article" date="2021" name="Cell">
        <title>Tracing the genetic footprints of vertebrate landing in non-teleost ray-finned fishes.</title>
        <authorList>
            <person name="Bi X."/>
            <person name="Wang K."/>
            <person name="Yang L."/>
            <person name="Pan H."/>
            <person name="Jiang H."/>
            <person name="Wei Q."/>
            <person name="Fang M."/>
            <person name="Yu H."/>
            <person name="Zhu C."/>
            <person name="Cai Y."/>
            <person name="He Y."/>
            <person name="Gan X."/>
            <person name="Zeng H."/>
            <person name="Yu D."/>
            <person name="Zhu Y."/>
            <person name="Jiang H."/>
            <person name="Qiu Q."/>
            <person name="Yang H."/>
            <person name="Zhang Y.E."/>
            <person name="Wang W."/>
            <person name="Zhu M."/>
            <person name="He S."/>
            <person name="Zhang G."/>
        </authorList>
    </citation>
    <scope>NUCLEOTIDE SEQUENCE</scope>
    <source>
        <strain evidence="9">Pddl_001</strain>
    </source>
</reference>
<protein>
    <submittedName>
        <fullName evidence="9">FA20A Pseudokinase</fullName>
    </submittedName>
</protein>
<evidence type="ECO:0000256" key="2">
    <source>
        <dbReference type="ARBA" id="ARBA00006557"/>
    </source>
</evidence>
<feature type="transmembrane region" description="Helical" evidence="7">
    <location>
        <begin position="207"/>
        <end position="225"/>
    </location>
</feature>
<feature type="non-terminal residue" evidence="9">
    <location>
        <position position="733"/>
    </location>
</feature>
<organism evidence="9 10">
    <name type="scientific">Polyodon spathula</name>
    <name type="common">North American paddlefish</name>
    <name type="synonym">Squalus spathula</name>
    <dbReference type="NCBI Taxonomy" id="7913"/>
    <lineage>
        <taxon>Eukaryota</taxon>
        <taxon>Metazoa</taxon>
        <taxon>Chordata</taxon>
        <taxon>Craniata</taxon>
        <taxon>Vertebrata</taxon>
        <taxon>Euteleostomi</taxon>
        <taxon>Actinopterygii</taxon>
        <taxon>Chondrostei</taxon>
        <taxon>Acipenseriformes</taxon>
        <taxon>Polyodontidae</taxon>
        <taxon>Polyodon</taxon>
    </lineage>
</organism>
<dbReference type="PANTHER" id="PTHR12450">
    <property type="entry name" value="DENTIN MATRIX PROTEIN 4 PROTEIN FAM20"/>
    <property type="match status" value="1"/>
</dbReference>
<accession>A0ABS2XVM3</accession>
<comment type="caution">
    <text evidence="9">The sequence shown here is derived from an EMBL/GenBank/DDBJ whole genome shotgun (WGS) entry which is preliminary data.</text>
</comment>
<keyword evidence="3" id="KW-0333">Golgi apparatus</keyword>
<keyword evidence="7" id="KW-0812">Transmembrane</keyword>
<dbReference type="SUPFAM" id="SSF117289">
    <property type="entry name" value="Nucleoporin domain"/>
    <property type="match status" value="1"/>
</dbReference>
<dbReference type="EMBL" id="JAAWVQ010075370">
    <property type="protein sequence ID" value="MBN3277957.1"/>
    <property type="molecule type" value="Genomic_DNA"/>
</dbReference>
<gene>
    <name evidence="9" type="primary">Fam20a_1</name>
    <name evidence="9" type="ORF">GTO93_0018418</name>
</gene>
<feature type="domain" description="FAM20 C-terminal" evidence="8">
    <location>
        <begin position="500"/>
        <end position="716"/>
    </location>
</feature>
<name>A0ABS2XVM3_POLSP</name>
<evidence type="ECO:0000256" key="3">
    <source>
        <dbReference type="ARBA" id="ARBA00023034"/>
    </source>
</evidence>
<dbReference type="InterPro" id="IPR015943">
    <property type="entry name" value="WD40/YVTN_repeat-like_dom_sf"/>
</dbReference>
<dbReference type="PANTHER" id="PTHR12450:SF12">
    <property type="entry name" value="PSEUDOKINASE FAM20A"/>
    <property type="match status" value="1"/>
</dbReference>
<keyword evidence="7" id="KW-0472">Membrane</keyword>
<keyword evidence="4" id="KW-1015">Disulfide bond</keyword>
<feature type="non-terminal residue" evidence="9">
    <location>
        <position position="1"/>
    </location>
</feature>
<feature type="region of interest" description="Disordered" evidence="6">
    <location>
        <begin position="243"/>
        <end position="263"/>
    </location>
</feature>